<dbReference type="EMBL" id="CP002077">
    <property type="protein sequence ID" value="ADK87157.1"/>
    <property type="molecule type" value="Genomic_DNA"/>
</dbReference>
<gene>
    <name evidence="1" type="ordered locus">MPNE_0320</name>
</gene>
<reference evidence="1 2" key="1">
    <citation type="journal article" date="2010" name="Appl. Environ. Microbiol.">
        <title>Targeted chromosomal knockouts in Mycoplasma pneumoniae.</title>
        <authorList>
            <person name="Krishnakumar R."/>
            <person name="Assad-Garcia N."/>
            <person name="Benders G.A."/>
            <person name="Phan Q."/>
            <person name="Montague M.G."/>
            <person name="Glass J.I."/>
        </authorList>
    </citation>
    <scope>NUCLEOTIDE SEQUENCE [LARGE SCALE GENOMIC DNA]</scope>
    <source>
        <strain evidence="2">ATCC 15531 / DSM 22911 / NBRC 14401 / NCTC 10119 / FH</strain>
    </source>
</reference>
<sequence length="38" mass="4601">MFFIKTLFLRTGFIETLFDELKFSLIYLLVFPLNKLID</sequence>
<dbReference type="Proteomes" id="UP000007756">
    <property type="component" value="Chromosome"/>
</dbReference>
<proteinExistence type="predicted"/>
<dbReference type="PATRIC" id="fig|722438.3.peg.313"/>
<organism evidence="1 2">
    <name type="scientific">Mycoplasmoides pneumoniae (strain ATCC 15531 / DSM 23978 / CIP 103766 / NBRC 14401 / NCTC 10119 / FH)</name>
    <name type="common">Mycoplasma pneumoniae</name>
    <dbReference type="NCBI Taxonomy" id="722438"/>
    <lineage>
        <taxon>Bacteria</taxon>
        <taxon>Bacillati</taxon>
        <taxon>Mycoplasmatota</taxon>
        <taxon>Mycoplasmoidales</taxon>
        <taxon>Mycoplasmoidaceae</taxon>
        <taxon>Mycoplasmoides</taxon>
    </lineage>
</organism>
<dbReference type="PaxDb" id="722438-MPNE_0320"/>
<dbReference type="KEGG" id="mpj:MPNE_0320"/>
<evidence type="ECO:0000313" key="2">
    <source>
        <dbReference type="Proteomes" id="UP000007756"/>
    </source>
</evidence>
<evidence type="ECO:0000313" key="1">
    <source>
        <dbReference type="EMBL" id="ADK87157.1"/>
    </source>
</evidence>
<accession>A0A0H3DN57</accession>
<dbReference type="AlphaFoldDB" id="A0A0H3DN57"/>
<protein>
    <submittedName>
        <fullName evidence="1">Uncharacterized protein</fullName>
    </submittedName>
</protein>
<dbReference type="HOGENOM" id="CLU_3330452_0_0_14"/>
<name>A0A0H3DN57_MYCPB</name>